<accession>A0A9D4GF32</accession>
<reference evidence="1" key="2">
    <citation type="submission" date="2020-11" db="EMBL/GenBank/DDBJ databases">
        <authorList>
            <person name="McCartney M.A."/>
            <person name="Auch B."/>
            <person name="Kono T."/>
            <person name="Mallez S."/>
            <person name="Becker A."/>
            <person name="Gohl D.M."/>
            <person name="Silverstein K.A.T."/>
            <person name="Koren S."/>
            <person name="Bechman K.B."/>
            <person name="Herman A."/>
            <person name="Abrahante J.E."/>
            <person name="Garbe J."/>
        </authorList>
    </citation>
    <scope>NUCLEOTIDE SEQUENCE</scope>
    <source>
        <strain evidence="1">Duluth1</strain>
        <tissue evidence="1">Whole animal</tissue>
    </source>
</reference>
<gene>
    <name evidence="1" type="ORF">DPMN_117660</name>
</gene>
<name>A0A9D4GF32_DREPO</name>
<keyword evidence="2" id="KW-1185">Reference proteome</keyword>
<reference evidence="1" key="1">
    <citation type="journal article" date="2019" name="bioRxiv">
        <title>The Genome of the Zebra Mussel, Dreissena polymorpha: A Resource for Invasive Species Research.</title>
        <authorList>
            <person name="McCartney M.A."/>
            <person name="Auch B."/>
            <person name="Kono T."/>
            <person name="Mallez S."/>
            <person name="Zhang Y."/>
            <person name="Obille A."/>
            <person name="Becker A."/>
            <person name="Abrahante J.E."/>
            <person name="Garbe J."/>
            <person name="Badalamenti J.P."/>
            <person name="Herman A."/>
            <person name="Mangelson H."/>
            <person name="Liachko I."/>
            <person name="Sullivan S."/>
            <person name="Sone E.D."/>
            <person name="Koren S."/>
            <person name="Silverstein K.A.T."/>
            <person name="Beckman K.B."/>
            <person name="Gohl D.M."/>
        </authorList>
    </citation>
    <scope>NUCLEOTIDE SEQUENCE</scope>
    <source>
        <strain evidence="1">Duluth1</strain>
        <tissue evidence="1">Whole animal</tissue>
    </source>
</reference>
<evidence type="ECO:0000313" key="2">
    <source>
        <dbReference type="Proteomes" id="UP000828390"/>
    </source>
</evidence>
<protein>
    <submittedName>
        <fullName evidence="1">Uncharacterized protein</fullName>
    </submittedName>
</protein>
<dbReference type="EMBL" id="JAIWYP010000005">
    <property type="protein sequence ID" value="KAH3816151.1"/>
    <property type="molecule type" value="Genomic_DNA"/>
</dbReference>
<organism evidence="1 2">
    <name type="scientific">Dreissena polymorpha</name>
    <name type="common">Zebra mussel</name>
    <name type="synonym">Mytilus polymorpha</name>
    <dbReference type="NCBI Taxonomy" id="45954"/>
    <lineage>
        <taxon>Eukaryota</taxon>
        <taxon>Metazoa</taxon>
        <taxon>Spiralia</taxon>
        <taxon>Lophotrochozoa</taxon>
        <taxon>Mollusca</taxon>
        <taxon>Bivalvia</taxon>
        <taxon>Autobranchia</taxon>
        <taxon>Heteroconchia</taxon>
        <taxon>Euheterodonta</taxon>
        <taxon>Imparidentia</taxon>
        <taxon>Neoheterodontei</taxon>
        <taxon>Myida</taxon>
        <taxon>Dreissenoidea</taxon>
        <taxon>Dreissenidae</taxon>
        <taxon>Dreissena</taxon>
    </lineage>
</organism>
<comment type="caution">
    <text evidence="1">The sequence shown here is derived from an EMBL/GenBank/DDBJ whole genome shotgun (WGS) entry which is preliminary data.</text>
</comment>
<dbReference type="Proteomes" id="UP000828390">
    <property type="component" value="Unassembled WGS sequence"/>
</dbReference>
<evidence type="ECO:0000313" key="1">
    <source>
        <dbReference type="EMBL" id="KAH3816151.1"/>
    </source>
</evidence>
<sequence length="59" mass="6477">MLDGLAFLPVDDVASGMAYLKKSAPDVLTSVVDYFGTYSVSGVFRTKYQRLDMLQPDSP</sequence>
<proteinExistence type="predicted"/>
<dbReference type="AlphaFoldDB" id="A0A9D4GF32"/>